<feature type="transmembrane region" description="Helical" evidence="1">
    <location>
        <begin position="249"/>
        <end position="268"/>
    </location>
</feature>
<feature type="transmembrane region" description="Helical" evidence="1">
    <location>
        <begin position="50"/>
        <end position="69"/>
    </location>
</feature>
<protein>
    <recommendedName>
        <fullName evidence="4">Prenyltransferase</fullName>
    </recommendedName>
</protein>
<feature type="transmembrane region" description="Helical" evidence="1">
    <location>
        <begin position="280"/>
        <end position="298"/>
    </location>
</feature>
<dbReference type="EMBL" id="JBHLZU010000009">
    <property type="protein sequence ID" value="MFB9904337.1"/>
    <property type="molecule type" value="Genomic_DNA"/>
</dbReference>
<dbReference type="RefSeq" id="WP_377851539.1">
    <property type="nucleotide sequence ID" value="NZ_JBHLZU010000009.1"/>
</dbReference>
<feature type="transmembrane region" description="Helical" evidence="1">
    <location>
        <begin position="222"/>
        <end position="243"/>
    </location>
</feature>
<keyword evidence="1" id="KW-0472">Membrane</keyword>
<evidence type="ECO:0000313" key="2">
    <source>
        <dbReference type="EMBL" id="MFB9904337.1"/>
    </source>
</evidence>
<reference evidence="2 3" key="1">
    <citation type="submission" date="2024-09" db="EMBL/GenBank/DDBJ databases">
        <authorList>
            <person name="Sun Q."/>
            <person name="Mori K."/>
        </authorList>
    </citation>
    <scope>NUCLEOTIDE SEQUENCE [LARGE SCALE GENOMIC DNA]</scope>
    <source>
        <strain evidence="2 3">TBRC 7907</strain>
    </source>
</reference>
<evidence type="ECO:0000313" key="3">
    <source>
        <dbReference type="Proteomes" id="UP001589693"/>
    </source>
</evidence>
<feature type="transmembrane region" description="Helical" evidence="1">
    <location>
        <begin position="182"/>
        <end position="201"/>
    </location>
</feature>
<dbReference type="InterPro" id="IPR044878">
    <property type="entry name" value="UbiA_sf"/>
</dbReference>
<keyword evidence="1" id="KW-0812">Transmembrane</keyword>
<sequence>MEHVAVLNTPARLGRFVLRMFRPHVYATYAVLWVLALEGSAVLISNRDWVPDGGTTVRVVSVVLVLLFMRMVDEQKDLEYDRVHNPDRPLVTGAITAAELRGAMVVIAVVVAGLNAFVSVASVLSVLADLGYGLFLVALERWSHRVRDGLIVNLFVTYPVQLLLSGYLYVSLVSSGTIVADWRAVPLLLIFACVFLHFEFARKTKWHNDIGERMYSAVLGPIGSAATALGLGFGSGVLALVVFRPWESASAVAWLPYLTLALPALGAWRFLVGKRPSWPLAPAMAFVLASYVSLILQAI</sequence>
<organism evidence="2 3">
    <name type="scientific">Allokutzneria oryzae</name>
    <dbReference type="NCBI Taxonomy" id="1378989"/>
    <lineage>
        <taxon>Bacteria</taxon>
        <taxon>Bacillati</taxon>
        <taxon>Actinomycetota</taxon>
        <taxon>Actinomycetes</taxon>
        <taxon>Pseudonocardiales</taxon>
        <taxon>Pseudonocardiaceae</taxon>
        <taxon>Allokutzneria</taxon>
    </lineage>
</organism>
<keyword evidence="3" id="KW-1185">Reference proteome</keyword>
<gene>
    <name evidence="2" type="ORF">ACFFQA_10350</name>
</gene>
<feature type="transmembrane region" description="Helical" evidence="1">
    <location>
        <begin position="150"/>
        <end position="170"/>
    </location>
</feature>
<feature type="transmembrane region" description="Helical" evidence="1">
    <location>
        <begin position="25"/>
        <end position="44"/>
    </location>
</feature>
<proteinExistence type="predicted"/>
<evidence type="ECO:0000256" key="1">
    <source>
        <dbReference type="SAM" id="Phobius"/>
    </source>
</evidence>
<dbReference type="Proteomes" id="UP001589693">
    <property type="component" value="Unassembled WGS sequence"/>
</dbReference>
<accession>A0ABV5ZTW8</accession>
<dbReference type="Gene3D" id="1.10.357.140">
    <property type="entry name" value="UbiA prenyltransferase"/>
    <property type="match status" value="1"/>
</dbReference>
<keyword evidence="1" id="KW-1133">Transmembrane helix</keyword>
<name>A0ABV5ZTW8_9PSEU</name>
<comment type="caution">
    <text evidence="2">The sequence shown here is derived from an EMBL/GenBank/DDBJ whole genome shotgun (WGS) entry which is preliminary data.</text>
</comment>
<evidence type="ECO:0008006" key="4">
    <source>
        <dbReference type="Google" id="ProtNLM"/>
    </source>
</evidence>